<dbReference type="SUPFAM" id="SSF46626">
    <property type="entry name" value="Cytochrome c"/>
    <property type="match status" value="1"/>
</dbReference>
<protein>
    <recommendedName>
        <fullName evidence="4">Cytochrome c domain-containing protein</fullName>
    </recommendedName>
</protein>
<dbReference type="InterPro" id="IPR009056">
    <property type="entry name" value="Cyt_c-like_dom"/>
</dbReference>
<proteinExistence type="predicted"/>
<gene>
    <name evidence="5" type="ORF">S06H3_56946</name>
</gene>
<name>X1QNN6_9ZZZZ</name>
<keyword evidence="1" id="KW-0349">Heme</keyword>
<keyword evidence="3" id="KW-0408">Iron</keyword>
<dbReference type="GO" id="GO:0009055">
    <property type="term" value="F:electron transfer activity"/>
    <property type="evidence" value="ECO:0007669"/>
    <property type="project" value="InterPro"/>
</dbReference>
<evidence type="ECO:0000256" key="1">
    <source>
        <dbReference type="ARBA" id="ARBA00022617"/>
    </source>
</evidence>
<dbReference type="InterPro" id="IPR036909">
    <property type="entry name" value="Cyt_c-like_dom_sf"/>
</dbReference>
<keyword evidence="2" id="KW-0479">Metal-binding</keyword>
<dbReference type="GO" id="GO:0020037">
    <property type="term" value="F:heme binding"/>
    <property type="evidence" value="ECO:0007669"/>
    <property type="project" value="InterPro"/>
</dbReference>
<accession>X1QNN6</accession>
<sequence>MKRIGTLLMATIVCWPGAATADPVGEAGAAQGKAVFDKWCAMCHSVGDRMPGTASLQAKYAGSIPAALEERKGMNPDFIRFFVRNGVLIMPAFRKTEVSDRDLAALSAYLSHEE</sequence>
<evidence type="ECO:0000256" key="2">
    <source>
        <dbReference type="ARBA" id="ARBA00022723"/>
    </source>
</evidence>
<evidence type="ECO:0000256" key="3">
    <source>
        <dbReference type="ARBA" id="ARBA00023004"/>
    </source>
</evidence>
<dbReference type="AlphaFoldDB" id="X1QNN6"/>
<evidence type="ECO:0000313" key="5">
    <source>
        <dbReference type="EMBL" id="GAI56396.1"/>
    </source>
</evidence>
<reference evidence="5" key="1">
    <citation type="journal article" date="2014" name="Front. Microbiol.">
        <title>High frequency of phylogenetically diverse reductive dehalogenase-homologous genes in deep subseafloor sedimentary metagenomes.</title>
        <authorList>
            <person name="Kawai M."/>
            <person name="Futagami T."/>
            <person name="Toyoda A."/>
            <person name="Takaki Y."/>
            <person name="Nishi S."/>
            <person name="Hori S."/>
            <person name="Arai W."/>
            <person name="Tsubouchi T."/>
            <person name="Morono Y."/>
            <person name="Uchiyama I."/>
            <person name="Ito T."/>
            <person name="Fujiyama A."/>
            <person name="Inagaki F."/>
            <person name="Takami H."/>
        </authorList>
    </citation>
    <scope>NUCLEOTIDE SEQUENCE</scope>
    <source>
        <strain evidence="5">Expedition CK06-06</strain>
    </source>
</reference>
<organism evidence="5">
    <name type="scientific">marine sediment metagenome</name>
    <dbReference type="NCBI Taxonomy" id="412755"/>
    <lineage>
        <taxon>unclassified sequences</taxon>
        <taxon>metagenomes</taxon>
        <taxon>ecological metagenomes</taxon>
    </lineage>
</organism>
<dbReference type="Gene3D" id="1.10.760.10">
    <property type="entry name" value="Cytochrome c-like domain"/>
    <property type="match status" value="1"/>
</dbReference>
<feature type="domain" description="Cytochrome c" evidence="4">
    <location>
        <begin position="27"/>
        <end position="114"/>
    </location>
</feature>
<dbReference type="EMBL" id="BARV01036691">
    <property type="protein sequence ID" value="GAI56396.1"/>
    <property type="molecule type" value="Genomic_DNA"/>
</dbReference>
<evidence type="ECO:0000259" key="4">
    <source>
        <dbReference type="PROSITE" id="PS51007"/>
    </source>
</evidence>
<dbReference type="PROSITE" id="PS51007">
    <property type="entry name" value="CYTC"/>
    <property type="match status" value="1"/>
</dbReference>
<comment type="caution">
    <text evidence="5">The sequence shown here is derived from an EMBL/GenBank/DDBJ whole genome shotgun (WGS) entry which is preliminary data.</text>
</comment>
<dbReference type="Pfam" id="PF13442">
    <property type="entry name" value="Cytochrome_CBB3"/>
    <property type="match status" value="1"/>
</dbReference>
<dbReference type="GO" id="GO:0046872">
    <property type="term" value="F:metal ion binding"/>
    <property type="evidence" value="ECO:0007669"/>
    <property type="project" value="UniProtKB-KW"/>
</dbReference>